<evidence type="ECO:0000313" key="2">
    <source>
        <dbReference type="Proteomes" id="UP000499080"/>
    </source>
</evidence>
<name>A0A4Y2NXL3_ARAVE</name>
<gene>
    <name evidence="1" type="ORF">AVEN_85950_1</name>
</gene>
<accession>A0A4Y2NXL3</accession>
<sequence length="86" mass="9589">MLFTCHVTLMTGKKVLQRFLLQAKLLESARIMAQSPLGTEISREFDVTSSADEKSINTEELKRVNQCLFGVLSAAQAGELIDEKRC</sequence>
<dbReference type="Proteomes" id="UP000499080">
    <property type="component" value="Unassembled WGS sequence"/>
</dbReference>
<proteinExistence type="predicted"/>
<protein>
    <submittedName>
        <fullName evidence="1">Uncharacterized protein</fullName>
    </submittedName>
</protein>
<evidence type="ECO:0000313" key="1">
    <source>
        <dbReference type="EMBL" id="GBN42466.1"/>
    </source>
</evidence>
<reference evidence="1 2" key="1">
    <citation type="journal article" date="2019" name="Sci. Rep.">
        <title>Orb-weaving spider Araneus ventricosus genome elucidates the spidroin gene catalogue.</title>
        <authorList>
            <person name="Kono N."/>
            <person name="Nakamura H."/>
            <person name="Ohtoshi R."/>
            <person name="Moran D.A.P."/>
            <person name="Shinohara A."/>
            <person name="Yoshida Y."/>
            <person name="Fujiwara M."/>
            <person name="Mori M."/>
            <person name="Tomita M."/>
            <person name="Arakawa K."/>
        </authorList>
    </citation>
    <scope>NUCLEOTIDE SEQUENCE [LARGE SCALE GENOMIC DNA]</scope>
</reference>
<dbReference type="EMBL" id="BGPR01009817">
    <property type="protein sequence ID" value="GBN42466.1"/>
    <property type="molecule type" value="Genomic_DNA"/>
</dbReference>
<organism evidence="1 2">
    <name type="scientific">Araneus ventricosus</name>
    <name type="common">Orbweaver spider</name>
    <name type="synonym">Epeira ventricosa</name>
    <dbReference type="NCBI Taxonomy" id="182803"/>
    <lineage>
        <taxon>Eukaryota</taxon>
        <taxon>Metazoa</taxon>
        <taxon>Ecdysozoa</taxon>
        <taxon>Arthropoda</taxon>
        <taxon>Chelicerata</taxon>
        <taxon>Arachnida</taxon>
        <taxon>Araneae</taxon>
        <taxon>Araneomorphae</taxon>
        <taxon>Entelegynae</taxon>
        <taxon>Araneoidea</taxon>
        <taxon>Araneidae</taxon>
        <taxon>Araneus</taxon>
    </lineage>
</organism>
<comment type="caution">
    <text evidence="1">The sequence shown here is derived from an EMBL/GenBank/DDBJ whole genome shotgun (WGS) entry which is preliminary data.</text>
</comment>
<dbReference type="AlphaFoldDB" id="A0A4Y2NXL3"/>
<keyword evidence="2" id="KW-1185">Reference proteome</keyword>